<reference evidence="7 8" key="2">
    <citation type="submission" date="2018-12" db="EMBL/GenBank/DDBJ databases">
        <title>Rhizobacter gummiphilus sp. nov., a rubber-degrading bacterium isolated from the soil of a botanical garden in Japan.</title>
        <authorList>
            <person name="Shunsuke S.S."/>
        </authorList>
    </citation>
    <scope>NUCLEOTIDE SEQUENCE [LARGE SCALE GENOMIC DNA]</scope>
    <source>
        <strain evidence="7 8">S-16</strain>
    </source>
</reference>
<evidence type="ECO:0000313" key="7">
    <source>
        <dbReference type="EMBL" id="RQP25866.1"/>
    </source>
</evidence>
<dbReference type="GO" id="GO:0009279">
    <property type="term" value="C:cell outer membrane"/>
    <property type="evidence" value="ECO:0007669"/>
    <property type="project" value="UniProtKB-SubCell"/>
</dbReference>
<dbReference type="SUPFAM" id="SSF103088">
    <property type="entry name" value="OmpA-like"/>
    <property type="match status" value="1"/>
</dbReference>
<evidence type="ECO:0000313" key="8">
    <source>
        <dbReference type="Proteomes" id="UP000267464"/>
    </source>
</evidence>
<evidence type="ECO:0000256" key="4">
    <source>
        <dbReference type="SAM" id="Coils"/>
    </source>
</evidence>
<dbReference type="InterPro" id="IPR050330">
    <property type="entry name" value="Bact_OuterMem_StrucFunc"/>
</dbReference>
<dbReference type="PROSITE" id="PS51257">
    <property type="entry name" value="PROKAR_LIPOPROTEIN"/>
    <property type="match status" value="1"/>
</dbReference>
<name>A0A3N7HWR6_9BURK</name>
<feature type="chain" id="PRO_5018153800" evidence="5">
    <location>
        <begin position="25"/>
        <end position="303"/>
    </location>
</feature>
<keyword evidence="2 3" id="KW-0472">Membrane</keyword>
<evidence type="ECO:0000256" key="3">
    <source>
        <dbReference type="PROSITE-ProRule" id="PRU00473"/>
    </source>
</evidence>
<dbReference type="EMBL" id="QUSW01000001">
    <property type="protein sequence ID" value="RQP25866.1"/>
    <property type="molecule type" value="Genomic_DNA"/>
</dbReference>
<dbReference type="PANTHER" id="PTHR30329:SF20">
    <property type="entry name" value="EXPORTED PROTEIN"/>
    <property type="match status" value="1"/>
</dbReference>
<dbReference type="PROSITE" id="PS01068">
    <property type="entry name" value="OMPA_1"/>
    <property type="match status" value="1"/>
</dbReference>
<dbReference type="PANTHER" id="PTHR30329">
    <property type="entry name" value="STATOR ELEMENT OF FLAGELLAR MOTOR COMPLEX"/>
    <property type="match status" value="1"/>
</dbReference>
<dbReference type="Gene3D" id="3.30.1330.60">
    <property type="entry name" value="OmpA-like domain"/>
    <property type="match status" value="1"/>
</dbReference>
<dbReference type="Pfam" id="PF14346">
    <property type="entry name" value="DUF4398"/>
    <property type="match status" value="1"/>
</dbReference>
<reference evidence="7 8" key="1">
    <citation type="submission" date="2018-08" db="EMBL/GenBank/DDBJ databases">
        <authorList>
            <person name="Khan S.A."/>
            <person name="Jeon C.O."/>
            <person name="Chun B.H."/>
            <person name="Jeong S.E."/>
        </authorList>
    </citation>
    <scope>NUCLEOTIDE SEQUENCE [LARGE SCALE GENOMIC DNA]</scope>
    <source>
        <strain evidence="7 8">S-16</strain>
    </source>
</reference>
<feature type="signal peptide" evidence="5">
    <location>
        <begin position="1"/>
        <end position="24"/>
    </location>
</feature>
<dbReference type="InterPro" id="IPR036737">
    <property type="entry name" value="OmpA-like_sf"/>
</dbReference>
<sequence>MNTLSMKKWATLCVRVAVPGAAIAAVLAACGTMAEPNQALDRAHASYRALQSDPQATVLAPSEMSQASEALRTADAAWTHGEKQQTVDHLAYLAQQRIAIARETTGTKTWEKAIAAAKTGMAADKAQAEIDQARGNASVARQDTRDKSAELAVAKAGAQQDKARATDLEMQLRDLNAKQTDRGDVITLGDVLFDSSRSELRSGGLRDMSKLVSFFKLHPKRTAMIEGFTDSQGSDALNNDLSQRRAAAVRDALIAQGVVADRLSIRGYGAAYPASTNTTVAGRQMNRRVEIVLSDEDGIAKAR</sequence>
<dbReference type="Proteomes" id="UP000267464">
    <property type="component" value="Unassembled WGS sequence"/>
</dbReference>
<protein>
    <submittedName>
        <fullName evidence="7">DUF4398 domain-containing protein</fullName>
    </submittedName>
</protein>
<dbReference type="AlphaFoldDB" id="A0A3N7HWR6"/>
<keyword evidence="4" id="KW-0175">Coiled coil</keyword>
<dbReference type="OrthoDB" id="9782229at2"/>
<dbReference type="Pfam" id="PF00691">
    <property type="entry name" value="OmpA"/>
    <property type="match status" value="1"/>
</dbReference>
<keyword evidence="8" id="KW-1185">Reference proteome</keyword>
<comment type="subcellular location">
    <subcellularLocation>
        <location evidence="1">Cell outer membrane</location>
    </subcellularLocation>
</comment>
<dbReference type="InterPro" id="IPR006665">
    <property type="entry name" value="OmpA-like"/>
</dbReference>
<dbReference type="InterPro" id="IPR006664">
    <property type="entry name" value="OMP_bac"/>
</dbReference>
<evidence type="ECO:0000259" key="6">
    <source>
        <dbReference type="PROSITE" id="PS51123"/>
    </source>
</evidence>
<dbReference type="PRINTS" id="PR01021">
    <property type="entry name" value="OMPADOMAIN"/>
</dbReference>
<proteinExistence type="predicted"/>
<comment type="caution">
    <text evidence="7">The sequence shown here is derived from an EMBL/GenBank/DDBJ whole genome shotgun (WGS) entry which is preliminary data.</text>
</comment>
<keyword evidence="5" id="KW-0732">Signal</keyword>
<feature type="coiled-coil region" evidence="4">
    <location>
        <begin position="123"/>
        <end position="178"/>
    </location>
</feature>
<dbReference type="InterPro" id="IPR025511">
    <property type="entry name" value="DUF4398"/>
</dbReference>
<feature type="domain" description="OmpA-like" evidence="6">
    <location>
        <begin position="180"/>
        <end position="297"/>
    </location>
</feature>
<dbReference type="PROSITE" id="PS51123">
    <property type="entry name" value="OMPA_2"/>
    <property type="match status" value="1"/>
</dbReference>
<evidence type="ECO:0000256" key="2">
    <source>
        <dbReference type="ARBA" id="ARBA00023136"/>
    </source>
</evidence>
<gene>
    <name evidence="7" type="ORF">DZC73_02095</name>
</gene>
<organism evidence="7 8">
    <name type="scientific">Piscinibacter terrae</name>
    <dbReference type="NCBI Taxonomy" id="2496871"/>
    <lineage>
        <taxon>Bacteria</taxon>
        <taxon>Pseudomonadati</taxon>
        <taxon>Pseudomonadota</taxon>
        <taxon>Betaproteobacteria</taxon>
        <taxon>Burkholderiales</taxon>
        <taxon>Sphaerotilaceae</taxon>
        <taxon>Piscinibacter</taxon>
    </lineage>
</organism>
<dbReference type="PRINTS" id="PR01023">
    <property type="entry name" value="NAFLGMOTY"/>
</dbReference>
<evidence type="ECO:0000256" key="1">
    <source>
        <dbReference type="ARBA" id="ARBA00004442"/>
    </source>
</evidence>
<dbReference type="RefSeq" id="WP_124538534.1">
    <property type="nucleotide sequence ID" value="NZ_QUSW01000001.1"/>
</dbReference>
<dbReference type="CDD" id="cd07185">
    <property type="entry name" value="OmpA_C-like"/>
    <property type="match status" value="1"/>
</dbReference>
<evidence type="ECO:0000256" key="5">
    <source>
        <dbReference type="SAM" id="SignalP"/>
    </source>
</evidence>
<accession>A0A3N7HWR6</accession>
<dbReference type="InterPro" id="IPR006690">
    <property type="entry name" value="OMPA-like_CS"/>
</dbReference>